<dbReference type="Pfam" id="PF07732">
    <property type="entry name" value="Cu-oxidase_3"/>
    <property type="match status" value="1"/>
</dbReference>
<reference evidence="8" key="1">
    <citation type="submission" date="2021-01" db="EMBL/GenBank/DDBJ databases">
        <authorList>
            <person name="Eckstrom K.M.E."/>
        </authorList>
    </citation>
    <scope>NUCLEOTIDE SEQUENCE</scope>
    <source>
        <strain evidence="8">UVCC 0001</strain>
    </source>
</reference>
<feature type="domain" description="Plastocyanin-like" evidence="6">
    <location>
        <begin position="249"/>
        <end position="348"/>
    </location>
</feature>
<dbReference type="Gene3D" id="2.60.40.420">
    <property type="entry name" value="Cupredoxins - blue copper proteins"/>
    <property type="match status" value="3"/>
</dbReference>
<protein>
    <submittedName>
        <fullName evidence="8">Uncharacterized protein</fullName>
    </submittedName>
</protein>
<dbReference type="Pfam" id="PF07731">
    <property type="entry name" value="Cu-oxidase_2"/>
    <property type="match status" value="1"/>
</dbReference>
<dbReference type="AlphaFoldDB" id="A0AAD9IEM1"/>
<evidence type="ECO:0000313" key="8">
    <source>
        <dbReference type="EMBL" id="KAK2076911.1"/>
    </source>
</evidence>
<accession>A0AAD9IEM1</accession>
<dbReference type="SUPFAM" id="SSF49503">
    <property type="entry name" value="Cupredoxins"/>
    <property type="match status" value="6"/>
</dbReference>
<evidence type="ECO:0000259" key="6">
    <source>
        <dbReference type="Pfam" id="PF07731"/>
    </source>
</evidence>
<keyword evidence="4" id="KW-0186">Copper</keyword>
<keyword evidence="3" id="KW-0560">Oxidoreductase</keyword>
<name>A0AAD9IEM1_PROWI</name>
<dbReference type="InterPro" id="IPR033138">
    <property type="entry name" value="Cu_oxidase_CS"/>
</dbReference>
<keyword evidence="9" id="KW-1185">Reference proteome</keyword>
<keyword evidence="2" id="KW-0479">Metal-binding</keyword>
<dbReference type="GO" id="GO:0005507">
    <property type="term" value="F:copper ion binding"/>
    <property type="evidence" value="ECO:0007669"/>
    <property type="project" value="InterPro"/>
</dbReference>
<feature type="domain" description="Plastocyanin-like" evidence="7">
    <location>
        <begin position="440"/>
        <end position="548"/>
    </location>
</feature>
<feature type="signal peptide" evidence="5">
    <location>
        <begin position="1"/>
        <end position="19"/>
    </location>
</feature>
<dbReference type="EMBL" id="JASFZW010000008">
    <property type="protein sequence ID" value="KAK2076911.1"/>
    <property type="molecule type" value="Genomic_DNA"/>
</dbReference>
<evidence type="ECO:0000256" key="4">
    <source>
        <dbReference type="ARBA" id="ARBA00023008"/>
    </source>
</evidence>
<dbReference type="InterPro" id="IPR011707">
    <property type="entry name" value="Cu-oxidase-like_N"/>
</dbReference>
<dbReference type="PANTHER" id="PTHR11709:SF486">
    <property type="entry name" value="MULTICOPPER OXIDASE"/>
    <property type="match status" value="1"/>
</dbReference>
<organism evidence="8 9">
    <name type="scientific">Prototheca wickerhamii</name>
    <dbReference type="NCBI Taxonomy" id="3111"/>
    <lineage>
        <taxon>Eukaryota</taxon>
        <taxon>Viridiplantae</taxon>
        <taxon>Chlorophyta</taxon>
        <taxon>core chlorophytes</taxon>
        <taxon>Trebouxiophyceae</taxon>
        <taxon>Chlorellales</taxon>
        <taxon>Chlorellaceae</taxon>
        <taxon>Prototheca</taxon>
    </lineage>
</organism>
<dbReference type="PANTHER" id="PTHR11709">
    <property type="entry name" value="MULTI-COPPER OXIDASE"/>
    <property type="match status" value="1"/>
</dbReference>
<keyword evidence="5" id="KW-0732">Signal</keyword>
<comment type="caution">
    <text evidence="8">The sequence shown here is derived from an EMBL/GenBank/DDBJ whole genome shotgun (WGS) entry which is preliminary data.</text>
</comment>
<evidence type="ECO:0000259" key="7">
    <source>
        <dbReference type="Pfam" id="PF07732"/>
    </source>
</evidence>
<proteinExistence type="inferred from homology"/>
<evidence type="ECO:0000256" key="2">
    <source>
        <dbReference type="ARBA" id="ARBA00022723"/>
    </source>
</evidence>
<dbReference type="InterPro" id="IPR008972">
    <property type="entry name" value="Cupredoxin"/>
</dbReference>
<dbReference type="Proteomes" id="UP001255856">
    <property type="component" value="Unassembled WGS sequence"/>
</dbReference>
<dbReference type="GO" id="GO:0016491">
    <property type="term" value="F:oxidoreductase activity"/>
    <property type="evidence" value="ECO:0007669"/>
    <property type="project" value="UniProtKB-KW"/>
</dbReference>
<dbReference type="FunFam" id="2.60.40.420:FF:000028">
    <property type="entry name" value="Ceruloplasmin"/>
    <property type="match status" value="1"/>
</dbReference>
<feature type="chain" id="PRO_5041916856" evidence="5">
    <location>
        <begin position="20"/>
        <end position="1071"/>
    </location>
</feature>
<evidence type="ECO:0000256" key="5">
    <source>
        <dbReference type="SAM" id="SignalP"/>
    </source>
</evidence>
<comment type="similarity">
    <text evidence="1">Belongs to the multicopper oxidase family.</text>
</comment>
<dbReference type="InterPro" id="IPR045087">
    <property type="entry name" value="Cu-oxidase_fam"/>
</dbReference>
<dbReference type="InterPro" id="IPR002355">
    <property type="entry name" value="Cu_oxidase_Cu_BS"/>
</dbReference>
<sequence>MSSVRCVLLLAGLVALASAATLPPYYIQAEVVLFDSGDSNACGVPGEDYITFTQTALGSKYYKGLYRAYTDETFDTQIERPAELEHLGMLGPIISARVGDVVTVVFRNALDFPVNLVPTGFVPEALDDPAAAANFTAAVPANTTVTLQFRVPQDAGPQSYEADTKLWLYKSMVDPTAHASLGLVGPILIANATVPMRANNTLAVPGPGRDIITITQIVYEYNSPLYERNMAGRTAASFGLSDTELQETQTHHTINGKLFCAIAGLEMVQGETVRWHAGSVGSDLDLHNVHWHGNTITYRGYRADIVKMIPGSYYSMPLEAYSVGTWMFHCHVNDHFAGGMIALYTVHPNATVQTAIEATLDGSTRTYFIQAEEDIWDYAPQGAYMCNGAPENYTTDQLTYIGNFSDRIGSRYIKGLYREYTDETYTTRVERSAEEQYLGLLGPIIKAEVGDTIQVHFKNTLPYNVSIHPHGVWYNKSNEGTPYNDGTTAEEKLDDAVPQDGSYTYTWHVPEFSGPGPRDLSTKAWMYHSHTEEAADTYAGMVGAIIIGGRGAFDPDTMIARDVDGEIVLFFSVMNEEGSLFLDANMDLFLANADHNTLLNDTAVTEAAEGGESSPAGAFAESNLMHSINGFMFCNGPHIPVQRDGVTRVHIISLGTEADVHAPSFVRQNFWAEDQMQSSVTAMPGSMQSLDIIPRGGGTNLIACRTTDHINAGMIALYDVVGDAAAEGPATEVSKTYYIQAEEVVWNYAPLGADACSGEAFDEAAAAMTVHSNLSIGAEAIKAIYRQYEDATFSKRVEQPESNGQLGPTLTAEVGQSFSIVFRNALDMDVNLLIDASLIPIHDPDMSGSAPVAPNQTYTYTYVVPDSAGPRSRDLSTAAAAYGSGVDLSTHQYAGLYGLFIVGRPGAFGDRAASTDPADAVPLDVDFLYPLVFLTGDESVSPYLVRNLQRTALDPIGVQNDTNFANTVVRANINGYLYCNQPGLTAPLNATVRFAMLGLGTETDLHAPAFTANPLLQLTTHQHSMELLPSIVRTADIRTQTPGNWLIYTETHVHYDQGMRSWLNVTADARR</sequence>
<gene>
    <name evidence="8" type="ORF">QBZ16_005139</name>
</gene>
<dbReference type="PROSITE" id="PS00080">
    <property type="entry name" value="MULTICOPPER_OXIDASE2"/>
    <property type="match status" value="1"/>
</dbReference>
<evidence type="ECO:0000256" key="3">
    <source>
        <dbReference type="ARBA" id="ARBA00023002"/>
    </source>
</evidence>
<dbReference type="PROSITE" id="PS00079">
    <property type="entry name" value="MULTICOPPER_OXIDASE1"/>
    <property type="match status" value="2"/>
</dbReference>
<evidence type="ECO:0000313" key="9">
    <source>
        <dbReference type="Proteomes" id="UP001255856"/>
    </source>
</evidence>
<dbReference type="InterPro" id="IPR011706">
    <property type="entry name" value="Cu-oxidase_C"/>
</dbReference>
<evidence type="ECO:0000256" key="1">
    <source>
        <dbReference type="ARBA" id="ARBA00010609"/>
    </source>
</evidence>